<dbReference type="OrthoDB" id="1002559at2759"/>
<dbReference type="AlphaFoldDB" id="A0A9D3VKN3"/>
<organism evidence="1 2">
    <name type="scientific">Gossypium stocksii</name>
    <dbReference type="NCBI Taxonomy" id="47602"/>
    <lineage>
        <taxon>Eukaryota</taxon>
        <taxon>Viridiplantae</taxon>
        <taxon>Streptophyta</taxon>
        <taxon>Embryophyta</taxon>
        <taxon>Tracheophyta</taxon>
        <taxon>Spermatophyta</taxon>
        <taxon>Magnoliopsida</taxon>
        <taxon>eudicotyledons</taxon>
        <taxon>Gunneridae</taxon>
        <taxon>Pentapetalae</taxon>
        <taxon>rosids</taxon>
        <taxon>malvids</taxon>
        <taxon>Malvales</taxon>
        <taxon>Malvaceae</taxon>
        <taxon>Malvoideae</taxon>
        <taxon>Gossypium</taxon>
    </lineage>
</organism>
<gene>
    <name evidence="1" type="ORF">J1N35_023660</name>
</gene>
<evidence type="ECO:0000313" key="2">
    <source>
        <dbReference type="Proteomes" id="UP000828251"/>
    </source>
</evidence>
<dbReference type="Proteomes" id="UP000828251">
    <property type="component" value="Unassembled WGS sequence"/>
</dbReference>
<reference evidence="1 2" key="1">
    <citation type="journal article" date="2021" name="Plant Biotechnol. J.">
        <title>Multi-omics assisted identification of the key and species-specific regulatory components of drought-tolerant mechanisms in Gossypium stocksii.</title>
        <authorList>
            <person name="Yu D."/>
            <person name="Ke L."/>
            <person name="Zhang D."/>
            <person name="Wu Y."/>
            <person name="Sun Y."/>
            <person name="Mei J."/>
            <person name="Sun J."/>
            <person name="Sun Y."/>
        </authorList>
    </citation>
    <scope>NUCLEOTIDE SEQUENCE [LARGE SCALE GENOMIC DNA]</scope>
    <source>
        <strain evidence="2">cv. E1</strain>
        <tissue evidence="1">Leaf</tissue>
    </source>
</reference>
<sequence length="190" mass="22376">MRSLNNIQKAFDHFPFSQLAQKELKTRDELENVLDHEDLLWRQKVQYDWLQLGDRNTKFYHSRTIKMRKFNHISTLRIDGSDWCSDQELLKSKAVEFFEKRYGETPPALRGTPYFDFPNLSSSDISFLEDDAIDEEIKKALFDIAPLKASGSDGSFRMVCLFVSLNLSEESVKDVPYRLIYLFFVWNGWV</sequence>
<keyword evidence="2" id="KW-1185">Reference proteome</keyword>
<proteinExistence type="predicted"/>
<evidence type="ECO:0000313" key="1">
    <source>
        <dbReference type="EMBL" id="KAH1083899.1"/>
    </source>
</evidence>
<comment type="caution">
    <text evidence="1">The sequence shown here is derived from an EMBL/GenBank/DDBJ whole genome shotgun (WGS) entry which is preliminary data.</text>
</comment>
<accession>A0A9D3VKN3</accession>
<protein>
    <submittedName>
        <fullName evidence="1">Uncharacterized protein</fullName>
    </submittedName>
</protein>
<dbReference type="EMBL" id="JAIQCV010000007">
    <property type="protein sequence ID" value="KAH1083899.1"/>
    <property type="molecule type" value="Genomic_DNA"/>
</dbReference>
<name>A0A9D3VKN3_9ROSI</name>